<dbReference type="Proteomes" id="UP000319014">
    <property type="component" value="Unassembled WGS sequence"/>
</dbReference>
<proteinExistence type="predicted"/>
<gene>
    <name evidence="2" type="ORF">SAMN06265221_101183</name>
</gene>
<feature type="transmembrane region" description="Helical" evidence="1">
    <location>
        <begin position="53"/>
        <end position="72"/>
    </location>
</feature>
<dbReference type="AlphaFoldDB" id="A0A521AKB7"/>
<protein>
    <submittedName>
        <fullName evidence="2">Uncharacterized membrane protein</fullName>
    </submittedName>
</protein>
<dbReference type="EMBL" id="FXTK01000001">
    <property type="protein sequence ID" value="SMO35269.1"/>
    <property type="molecule type" value="Genomic_DNA"/>
</dbReference>
<evidence type="ECO:0000313" key="3">
    <source>
        <dbReference type="Proteomes" id="UP000319014"/>
    </source>
</evidence>
<feature type="transmembrane region" description="Helical" evidence="1">
    <location>
        <begin position="28"/>
        <end position="47"/>
    </location>
</feature>
<keyword evidence="1" id="KW-0472">Membrane</keyword>
<name>A0A521AKB7_9RHOB</name>
<dbReference type="OrthoDB" id="9808190at2"/>
<evidence type="ECO:0000313" key="2">
    <source>
        <dbReference type="EMBL" id="SMO35269.1"/>
    </source>
</evidence>
<keyword evidence="1" id="KW-0812">Transmembrane</keyword>
<evidence type="ECO:0000256" key="1">
    <source>
        <dbReference type="SAM" id="Phobius"/>
    </source>
</evidence>
<keyword evidence="3" id="KW-1185">Reference proteome</keyword>
<dbReference type="InterPro" id="IPR019253">
    <property type="entry name" value="DUF2244_TM"/>
</dbReference>
<sequence>MPYTWQDTAPEDSGAVLRIWPHRSLPPGGFAWVIGLTAGFLALPLLAVIGSDVLWGLLPFAALAVWALWRALRHSYRAPSEEMRLTRDSLTLIRRDPGRADRVWRTNPYWVRASLRSDGPVEDYLVLTDGQREIELGAFLSPDERVALHRELSGRLGH</sequence>
<organism evidence="2 3">
    <name type="scientific">Paracoccus laeviglucosivorans</name>
    <dbReference type="NCBI Taxonomy" id="1197861"/>
    <lineage>
        <taxon>Bacteria</taxon>
        <taxon>Pseudomonadati</taxon>
        <taxon>Pseudomonadota</taxon>
        <taxon>Alphaproteobacteria</taxon>
        <taxon>Rhodobacterales</taxon>
        <taxon>Paracoccaceae</taxon>
        <taxon>Paracoccus</taxon>
    </lineage>
</organism>
<dbReference type="Pfam" id="PF10003">
    <property type="entry name" value="DUF2244"/>
    <property type="match status" value="1"/>
</dbReference>
<keyword evidence="1" id="KW-1133">Transmembrane helix</keyword>
<reference evidence="2 3" key="1">
    <citation type="submission" date="2017-05" db="EMBL/GenBank/DDBJ databases">
        <authorList>
            <person name="Varghese N."/>
            <person name="Submissions S."/>
        </authorList>
    </citation>
    <scope>NUCLEOTIDE SEQUENCE [LARGE SCALE GENOMIC DNA]</scope>
    <source>
        <strain evidence="2 3">DSM 100094</strain>
    </source>
</reference>
<accession>A0A521AKB7</accession>